<reference evidence="1 2" key="1">
    <citation type="submission" date="2018-01" db="EMBL/GenBank/DDBJ databases">
        <title>Tropical forage species Digitaria eriantha prevents oxidative stress under low temperature conditions by the incorporation of polyhydroxybutyrate-producing endophytic bacteria.</title>
        <authorList>
            <person name="Stritzler M."/>
            <person name="Ayub N."/>
        </authorList>
    </citation>
    <scope>NUCLEOTIDE SEQUENCE [LARGE SCALE GENOMIC DNA]</scope>
    <source>
        <strain evidence="1 2">FR1</strain>
    </source>
</reference>
<dbReference type="EMBL" id="CP025738">
    <property type="protein sequence ID" value="AUO44903.1"/>
    <property type="molecule type" value="Genomic_DNA"/>
</dbReference>
<organism evidence="1 2">
    <name type="scientific">Pseudomonas ogarae (strain DSM 112162 / CECT 30235 / F113)</name>
    <dbReference type="NCBI Taxonomy" id="1114970"/>
    <lineage>
        <taxon>Bacteria</taxon>
        <taxon>Pseudomonadati</taxon>
        <taxon>Pseudomonadota</taxon>
        <taxon>Gammaproteobacteria</taxon>
        <taxon>Pseudomonadales</taxon>
        <taxon>Pseudomonadaceae</taxon>
        <taxon>Pseudomonas</taxon>
    </lineage>
</organism>
<proteinExistence type="predicted"/>
<name>A0ABN5G0J3_PSEO1</name>
<sequence length="301" mass="34108">MSFQATALDGGQQSAVARLFSAAVIRELAQKGKSPLFARLINETFTIESSELTAPVSSMFDRAFNLLTRKDYRHEYAYKAAITKKILFGRHSLNTASLITEFRVQNTKADIAIFNGTSTAYEIKSERDSLSRLQPQVETYKKFFSKVYVIAGENHIKEIMQKTPEDVGVLLLNNRFRITKIREVPENPYRTSPEVIFDSIQLKESLEILRLFGINLPEMANTEIRSTLREIFKSLDPAKTHAHMVNVLRRTRNASNLENTLSLLPISLHAAVFSTPLKIKEQATLLEAVNTSIMEALNWAR</sequence>
<dbReference type="NCBIfam" id="NF033832">
    <property type="entry name" value="sce7726_fam"/>
    <property type="match status" value="1"/>
</dbReference>
<evidence type="ECO:0000313" key="1">
    <source>
        <dbReference type="EMBL" id="AUO44903.1"/>
    </source>
</evidence>
<dbReference type="InterPro" id="IPR047729">
    <property type="entry name" value="Sce7726-like"/>
</dbReference>
<gene>
    <name evidence="1" type="ORF">C1C98_05365</name>
</gene>
<dbReference type="Proteomes" id="UP000235315">
    <property type="component" value="Chromosome"/>
</dbReference>
<keyword evidence="2" id="KW-1185">Reference proteome</keyword>
<evidence type="ECO:0000313" key="2">
    <source>
        <dbReference type="Proteomes" id="UP000235315"/>
    </source>
</evidence>
<evidence type="ECO:0008006" key="3">
    <source>
        <dbReference type="Google" id="ProtNLM"/>
    </source>
</evidence>
<accession>A0ABN5G0J3</accession>
<protein>
    <recommendedName>
        <fullName evidence="3">Sce7726 family protein</fullName>
    </recommendedName>
</protein>
<dbReference type="RefSeq" id="WP_014336684.1">
    <property type="nucleotide sequence ID" value="NC_016830.1"/>
</dbReference>